<keyword evidence="5 7" id="KW-1133">Transmembrane helix</keyword>
<feature type="transmembrane region" description="Helical" evidence="7">
    <location>
        <begin position="66"/>
        <end position="85"/>
    </location>
</feature>
<protein>
    <submittedName>
        <fullName evidence="8">Na+/H+ antiporter subunit E</fullName>
    </submittedName>
</protein>
<accession>A0A7V5LI94</accession>
<reference evidence="8" key="1">
    <citation type="journal article" date="2020" name="mSystems">
        <title>Genome- and Community-Level Interaction Insights into Carbon Utilization and Element Cycling Functions of Hydrothermarchaeota in Hydrothermal Sediment.</title>
        <authorList>
            <person name="Zhou Z."/>
            <person name="Liu Y."/>
            <person name="Xu W."/>
            <person name="Pan J."/>
            <person name="Luo Z.H."/>
            <person name="Li M."/>
        </authorList>
    </citation>
    <scope>NUCLEOTIDE SEQUENCE [LARGE SCALE GENOMIC DNA]</scope>
    <source>
        <strain evidence="8">HyVt-76</strain>
    </source>
</reference>
<gene>
    <name evidence="8" type="ORF">ENL21_03405</name>
</gene>
<evidence type="ECO:0000256" key="5">
    <source>
        <dbReference type="ARBA" id="ARBA00022989"/>
    </source>
</evidence>
<feature type="transmembrane region" description="Helical" evidence="7">
    <location>
        <begin position="35"/>
        <end position="54"/>
    </location>
</feature>
<dbReference type="PANTHER" id="PTHR34584:SF1">
    <property type="entry name" value="NA(+)_H(+) ANTIPORTER SUBUNIT E1"/>
    <property type="match status" value="1"/>
</dbReference>
<keyword evidence="3" id="KW-1003">Cell membrane</keyword>
<keyword evidence="4 7" id="KW-0812">Transmembrane</keyword>
<comment type="subcellular location">
    <subcellularLocation>
        <location evidence="1">Cell membrane</location>
        <topology evidence="1">Multi-pass membrane protein</topology>
    </subcellularLocation>
</comment>
<dbReference type="Proteomes" id="UP000886111">
    <property type="component" value="Unassembled WGS sequence"/>
</dbReference>
<evidence type="ECO:0000256" key="3">
    <source>
        <dbReference type="ARBA" id="ARBA00022475"/>
    </source>
</evidence>
<sequence length="170" mass="19474">MNHAKTNPLVKVASALLLALVLLVFYILWTHSKNYSDWLIIYGFAFLVSLFFTNPQKFPAVTSKKVIYSVFYIFYLFISIVKSNFDVARRVIQPKIPINPGIVRVKTKLKSPVGRMILANSITLTPGTLSVDVKDDYYYIHWIDVTDIDEQKATQKIVSGFEKYLEVIFG</sequence>
<comment type="caution">
    <text evidence="8">The sequence shown here is derived from an EMBL/GenBank/DDBJ whole genome shotgun (WGS) entry which is preliminary data.</text>
</comment>
<evidence type="ECO:0000313" key="8">
    <source>
        <dbReference type="EMBL" id="HHE54803.1"/>
    </source>
</evidence>
<dbReference type="EMBL" id="DRTD01000244">
    <property type="protein sequence ID" value="HHE54803.1"/>
    <property type="molecule type" value="Genomic_DNA"/>
</dbReference>
<feature type="transmembrane region" description="Helical" evidence="7">
    <location>
        <begin position="12"/>
        <end position="29"/>
    </location>
</feature>
<dbReference type="GO" id="GO:0008324">
    <property type="term" value="F:monoatomic cation transmembrane transporter activity"/>
    <property type="evidence" value="ECO:0007669"/>
    <property type="project" value="InterPro"/>
</dbReference>
<dbReference type="PANTHER" id="PTHR34584">
    <property type="entry name" value="NA(+)/H(+) ANTIPORTER SUBUNIT E1"/>
    <property type="match status" value="1"/>
</dbReference>
<dbReference type="AlphaFoldDB" id="A0A7V5LI94"/>
<name>A0A7V5LI94_CALAY</name>
<evidence type="ECO:0000256" key="2">
    <source>
        <dbReference type="ARBA" id="ARBA00006228"/>
    </source>
</evidence>
<organism evidence="8">
    <name type="scientific">Caldithrix abyssi</name>
    <dbReference type="NCBI Taxonomy" id="187145"/>
    <lineage>
        <taxon>Bacteria</taxon>
        <taxon>Pseudomonadati</taxon>
        <taxon>Calditrichota</taxon>
        <taxon>Calditrichia</taxon>
        <taxon>Calditrichales</taxon>
        <taxon>Calditrichaceae</taxon>
        <taxon>Caldithrix</taxon>
    </lineage>
</organism>
<dbReference type="Pfam" id="PF01899">
    <property type="entry name" value="MNHE"/>
    <property type="match status" value="1"/>
</dbReference>
<evidence type="ECO:0000256" key="4">
    <source>
        <dbReference type="ARBA" id="ARBA00022692"/>
    </source>
</evidence>
<comment type="similarity">
    <text evidence="2">Belongs to the CPA3 antiporters (TC 2.A.63) subunit E family.</text>
</comment>
<evidence type="ECO:0000256" key="6">
    <source>
        <dbReference type="ARBA" id="ARBA00023136"/>
    </source>
</evidence>
<dbReference type="GO" id="GO:0005886">
    <property type="term" value="C:plasma membrane"/>
    <property type="evidence" value="ECO:0007669"/>
    <property type="project" value="UniProtKB-SubCell"/>
</dbReference>
<dbReference type="PIRSF" id="PIRSF019239">
    <property type="entry name" value="MrpE"/>
    <property type="match status" value="1"/>
</dbReference>
<evidence type="ECO:0000256" key="1">
    <source>
        <dbReference type="ARBA" id="ARBA00004651"/>
    </source>
</evidence>
<evidence type="ECO:0000256" key="7">
    <source>
        <dbReference type="SAM" id="Phobius"/>
    </source>
</evidence>
<proteinExistence type="inferred from homology"/>
<keyword evidence="6 7" id="KW-0472">Membrane</keyword>
<dbReference type="InterPro" id="IPR002758">
    <property type="entry name" value="Cation_antiport_E"/>
</dbReference>